<dbReference type="OrthoDB" id="514079at2"/>
<sequence length="93" mass="10599">MKWFKILQQGHIEVSGVTYNLAHLLASSFTLAIPASSRYPAAVATLQVEYTSHCVSFGPENEHTPLDFKVLDGDRRILDHREIARAFCFDRHR</sequence>
<organism evidence="1 2">
    <name type="scientific">Paraburkholderia phenazinium</name>
    <dbReference type="NCBI Taxonomy" id="60549"/>
    <lineage>
        <taxon>Bacteria</taxon>
        <taxon>Pseudomonadati</taxon>
        <taxon>Pseudomonadota</taxon>
        <taxon>Betaproteobacteria</taxon>
        <taxon>Burkholderiales</taxon>
        <taxon>Burkholderiaceae</taxon>
        <taxon>Paraburkholderia</taxon>
    </lineage>
</organism>
<reference evidence="1 2" key="1">
    <citation type="submission" date="2016-10" db="EMBL/GenBank/DDBJ databases">
        <authorList>
            <person name="de Groot N.N."/>
        </authorList>
    </citation>
    <scope>NUCLEOTIDE SEQUENCE [LARGE SCALE GENOMIC DNA]</scope>
    <source>
        <strain evidence="1 2">LMG 2247</strain>
    </source>
</reference>
<dbReference type="AlphaFoldDB" id="A0A1G7UV66"/>
<protein>
    <submittedName>
        <fullName evidence="1">Uncharacterized protein</fullName>
    </submittedName>
</protein>
<gene>
    <name evidence="1" type="ORF">SAMN05216466_103602</name>
</gene>
<accession>A0A1G7UV66</accession>
<name>A0A1G7UV66_9BURK</name>
<proteinExistence type="predicted"/>
<dbReference type="EMBL" id="FNCJ01000003">
    <property type="protein sequence ID" value="SDG51019.1"/>
    <property type="molecule type" value="Genomic_DNA"/>
</dbReference>
<dbReference type="Proteomes" id="UP000199706">
    <property type="component" value="Unassembled WGS sequence"/>
</dbReference>
<evidence type="ECO:0000313" key="2">
    <source>
        <dbReference type="Proteomes" id="UP000199706"/>
    </source>
</evidence>
<evidence type="ECO:0000313" key="1">
    <source>
        <dbReference type="EMBL" id="SDG51019.1"/>
    </source>
</evidence>
<dbReference type="RefSeq" id="WP_090683945.1">
    <property type="nucleotide sequence ID" value="NZ_CADERL010000005.1"/>
</dbReference>